<feature type="compositionally biased region" description="Polar residues" evidence="1">
    <location>
        <begin position="1"/>
        <end position="19"/>
    </location>
</feature>
<sequence length="215" mass="22877">MQNQQPAGAPNSTGGQFVPTQHAEPDVTLPSNEKSIFTEADNEPDIFADSPTTDGYSRNVPANDFLDSPEDPIILSPYPAVGLPAKRPTAGGLPTSPAAADLQQREASQNIVFAAAKKYASHLLNARTVSISSDDKGYLHVDEVRDHANESMFMNNDSRSSVASSLQFEIRANVPYGVPLPAHHVLGDLKSASIDASALLRGEIKIVGFGKPAPF</sequence>
<accession>A0A931G3M2</accession>
<dbReference type="EMBL" id="JADNYM010000005">
    <property type="protein sequence ID" value="MBG0738821.1"/>
    <property type="molecule type" value="Genomic_DNA"/>
</dbReference>
<name>A0A931G3M2_9MICC</name>
<evidence type="ECO:0000313" key="3">
    <source>
        <dbReference type="Proteomes" id="UP000655366"/>
    </source>
</evidence>
<comment type="caution">
    <text evidence="2">The sequence shown here is derived from an EMBL/GenBank/DDBJ whole genome shotgun (WGS) entry which is preliminary data.</text>
</comment>
<reference evidence="2 3" key="1">
    <citation type="submission" date="2020-11" db="EMBL/GenBank/DDBJ databases">
        <title>Arthrobacter antarcticus sp. nov., isolated from Antarctic Soil.</title>
        <authorList>
            <person name="Li J."/>
        </authorList>
    </citation>
    <scope>NUCLEOTIDE SEQUENCE [LARGE SCALE GENOMIC DNA]</scope>
    <source>
        <strain evidence="2 3">Z1-20</strain>
    </source>
</reference>
<feature type="region of interest" description="Disordered" evidence="1">
    <location>
        <begin position="1"/>
        <end position="68"/>
    </location>
</feature>
<evidence type="ECO:0000313" key="2">
    <source>
        <dbReference type="EMBL" id="MBG0738821.1"/>
    </source>
</evidence>
<gene>
    <name evidence="2" type="ORF">IV500_05225</name>
</gene>
<dbReference type="AlphaFoldDB" id="A0A931G3M2"/>
<evidence type="ECO:0000256" key="1">
    <source>
        <dbReference type="SAM" id="MobiDB-lite"/>
    </source>
</evidence>
<organism evidence="2 3">
    <name type="scientific">Arthrobacter terrae</name>
    <dbReference type="NCBI Taxonomy" id="2935737"/>
    <lineage>
        <taxon>Bacteria</taxon>
        <taxon>Bacillati</taxon>
        <taxon>Actinomycetota</taxon>
        <taxon>Actinomycetes</taxon>
        <taxon>Micrococcales</taxon>
        <taxon>Micrococcaceae</taxon>
        <taxon>Arthrobacter</taxon>
    </lineage>
</organism>
<proteinExistence type="predicted"/>
<keyword evidence="3" id="KW-1185">Reference proteome</keyword>
<protein>
    <submittedName>
        <fullName evidence="2">Uncharacterized protein</fullName>
    </submittedName>
</protein>
<dbReference type="RefSeq" id="WP_196395754.1">
    <property type="nucleotide sequence ID" value="NZ_JADNYM010000005.1"/>
</dbReference>
<dbReference type="Proteomes" id="UP000655366">
    <property type="component" value="Unassembled WGS sequence"/>
</dbReference>